<dbReference type="Proteomes" id="UP001385951">
    <property type="component" value="Unassembled WGS sequence"/>
</dbReference>
<dbReference type="InterPro" id="IPR012292">
    <property type="entry name" value="Globin/Proto"/>
</dbReference>
<dbReference type="InterPro" id="IPR009050">
    <property type="entry name" value="Globin-like_sf"/>
</dbReference>
<feature type="domain" description="Globin-sensor" evidence="1">
    <location>
        <begin position="14"/>
        <end position="202"/>
    </location>
</feature>
<comment type="caution">
    <text evidence="2">The sequence shown here is derived from an EMBL/GenBank/DDBJ whole genome shotgun (WGS) entry which is preliminary data.</text>
</comment>
<dbReference type="Pfam" id="PF11563">
    <property type="entry name" value="Protoglobin"/>
    <property type="match status" value="1"/>
</dbReference>
<dbReference type="Gene3D" id="1.10.490.10">
    <property type="entry name" value="Globins"/>
    <property type="match status" value="1"/>
</dbReference>
<protein>
    <recommendedName>
        <fullName evidence="1">Globin-sensor domain-containing protein</fullName>
    </recommendedName>
</protein>
<dbReference type="PANTHER" id="PTHR42071:SF1">
    <property type="entry name" value="GLOBIN-SENSOR DOMAIN-CONTAINING PROTEIN"/>
    <property type="match status" value="1"/>
</dbReference>
<dbReference type="SUPFAM" id="SSF46458">
    <property type="entry name" value="Globin-like"/>
    <property type="match status" value="1"/>
</dbReference>
<dbReference type="GO" id="GO:0020037">
    <property type="term" value="F:heme binding"/>
    <property type="evidence" value="ECO:0007669"/>
    <property type="project" value="InterPro"/>
</dbReference>
<dbReference type="GO" id="GO:0019825">
    <property type="term" value="F:oxygen binding"/>
    <property type="evidence" value="ECO:0007669"/>
    <property type="project" value="InterPro"/>
</dbReference>
<dbReference type="EMBL" id="JASBNA010000094">
    <property type="protein sequence ID" value="KAK7677191.1"/>
    <property type="molecule type" value="Genomic_DNA"/>
</dbReference>
<dbReference type="PANTHER" id="PTHR42071">
    <property type="entry name" value="PROTOGLOBIN DOMAIN-CONTAINING PROTEIN"/>
    <property type="match status" value="1"/>
</dbReference>
<evidence type="ECO:0000259" key="1">
    <source>
        <dbReference type="Pfam" id="PF11563"/>
    </source>
</evidence>
<proteinExistence type="predicted"/>
<keyword evidence="3" id="KW-1185">Reference proteome</keyword>
<accession>A0AAW0FIL1</accession>
<gene>
    <name evidence="2" type="ORF">QCA50_019900</name>
</gene>
<name>A0AAW0FIL1_9APHY</name>
<reference evidence="2 3" key="1">
    <citation type="submission" date="2022-09" db="EMBL/GenBank/DDBJ databases">
        <authorList>
            <person name="Palmer J.M."/>
        </authorList>
    </citation>
    <scope>NUCLEOTIDE SEQUENCE [LARGE SCALE GENOMIC DNA]</scope>
    <source>
        <strain evidence="2 3">DSM 7382</strain>
    </source>
</reference>
<dbReference type="InterPro" id="IPR044398">
    <property type="entry name" value="Globin-sensor_dom"/>
</dbReference>
<evidence type="ECO:0000313" key="2">
    <source>
        <dbReference type="EMBL" id="KAK7677191.1"/>
    </source>
</evidence>
<evidence type="ECO:0000313" key="3">
    <source>
        <dbReference type="Proteomes" id="UP001385951"/>
    </source>
</evidence>
<sequence length="224" mass="25107">MEHFTPASLNSLPERIEYLKHFIGFGPDDAAALHAAKPVVAPLLPTILDAVYSKLLSFDVTRAAFLPRNTGYTGQVANSLEELTLDHPQIAMRKDFLKGYFVKVVSADYDDIKTWEYLDRVGLVHTGVQQSIATGRAVKKSPLRVEYIHNAILLGYVDDLVINAVFEHPDIDSGTKLAVTRAFNKILWIQNDLFARHYVKDLSQIDEERLQTPESASSKPLSEK</sequence>
<organism evidence="2 3">
    <name type="scientific">Cerrena zonata</name>
    <dbReference type="NCBI Taxonomy" id="2478898"/>
    <lineage>
        <taxon>Eukaryota</taxon>
        <taxon>Fungi</taxon>
        <taxon>Dikarya</taxon>
        <taxon>Basidiomycota</taxon>
        <taxon>Agaricomycotina</taxon>
        <taxon>Agaricomycetes</taxon>
        <taxon>Polyporales</taxon>
        <taxon>Cerrenaceae</taxon>
        <taxon>Cerrena</taxon>
    </lineage>
</organism>
<dbReference type="AlphaFoldDB" id="A0AAW0FIL1"/>